<evidence type="ECO:0000259" key="1">
    <source>
        <dbReference type="Pfam" id="PF08241"/>
    </source>
</evidence>
<dbReference type="Proteomes" id="UP000316639">
    <property type="component" value="Unassembled WGS sequence"/>
</dbReference>
<comment type="caution">
    <text evidence="2">The sequence shown here is derived from an EMBL/GenBank/DDBJ whole genome shotgun (WGS) entry which is preliminary data.</text>
</comment>
<dbReference type="CDD" id="cd02440">
    <property type="entry name" value="AdoMet_MTases"/>
    <property type="match status" value="1"/>
</dbReference>
<dbReference type="RefSeq" id="WP_146353436.1">
    <property type="nucleotide sequence ID" value="NZ_VOBR01000011.1"/>
</dbReference>
<dbReference type="OrthoDB" id="3763870at2"/>
<accession>A0A563ESR8</accession>
<organism evidence="2 3">
    <name type="scientific">Lentzea tibetensis</name>
    <dbReference type="NCBI Taxonomy" id="2591470"/>
    <lineage>
        <taxon>Bacteria</taxon>
        <taxon>Bacillati</taxon>
        <taxon>Actinomycetota</taxon>
        <taxon>Actinomycetes</taxon>
        <taxon>Pseudonocardiales</taxon>
        <taxon>Pseudonocardiaceae</taxon>
        <taxon>Lentzea</taxon>
    </lineage>
</organism>
<evidence type="ECO:0000313" key="3">
    <source>
        <dbReference type="Proteomes" id="UP000316639"/>
    </source>
</evidence>
<dbReference type="PANTHER" id="PTHR43591">
    <property type="entry name" value="METHYLTRANSFERASE"/>
    <property type="match status" value="1"/>
</dbReference>
<dbReference type="InterPro" id="IPR029063">
    <property type="entry name" value="SAM-dependent_MTases_sf"/>
</dbReference>
<keyword evidence="2" id="KW-0808">Transferase</keyword>
<keyword evidence="2" id="KW-0489">Methyltransferase</keyword>
<sequence>MTEAFQISADQAEVYESKFVPALFADWAAPLADAAGLRPGQRVLDVACGTGVLARTAADRGCDVVGVDLNEGMLTVARRVRPDLEWRRGDVTDLPFETGEFDVVLCQSALMFFLDATAALREMGRVSGGTVGVQVYSSLAEQPAYGPWVEMVGRHAGREAVSLLSTYWVHGDLDVLRSRFDDAGLVVTDVRTRTGTARWGSIDEMVRVEVESTPLVDRISDEVYDRIRVESRAVLGRFPADAVPIAGHLVLARHK</sequence>
<evidence type="ECO:0000313" key="2">
    <source>
        <dbReference type="EMBL" id="TWP50716.1"/>
    </source>
</evidence>
<protein>
    <submittedName>
        <fullName evidence="2">Methyltransferase domain-containing protein</fullName>
    </submittedName>
</protein>
<dbReference type="SUPFAM" id="SSF53335">
    <property type="entry name" value="S-adenosyl-L-methionine-dependent methyltransferases"/>
    <property type="match status" value="1"/>
</dbReference>
<gene>
    <name evidence="2" type="ORF">FKR81_19090</name>
</gene>
<dbReference type="InterPro" id="IPR013216">
    <property type="entry name" value="Methyltransf_11"/>
</dbReference>
<name>A0A563ESR8_9PSEU</name>
<dbReference type="Gene3D" id="3.40.50.150">
    <property type="entry name" value="Vaccinia Virus protein VP39"/>
    <property type="match status" value="1"/>
</dbReference>
<dbReference type="AlphaFoldDB" id="A0A563ESR8"/>
<dbReference type="EMBL" id="VOBR01000011">
    <property type="protein sequence ID" value="TWP50716.1"/>
    <property type="molecule type" value="Genomic_DNA"/>
</dbReference>
<feature type="domain" description="Methyltransferase type 11" evidence="1">
    <location>
        <begin position="44"/>
        <end position="126"/>
    </location>
</feature>
<proteinExistence type="predicted"/>
<dbReference type="GO" id="GO:0008757">
    <property type="term" value="F:S-adenosylmethionine-dependent methyltransferase activity"/>
    <property type="evidence" value="ECO:0007669"/>
    <property type="project" value="InterPro"/>
</dbReference>
<dbReference type="GO" id="GO:0032259">
    <property type="term" value="P:methylation"/>
    <property type="evidence" value="ECO:0007669"/>
    <property type="project" value="UniProtKB-KW"/>
</dbReference>
<dbReference type="Pfam" id="PF08241">
    <property type="entry name" value="Methyltransf_11"/>
    <property type="match status" value="1"/>
</dbReference>
<reference evidence="2 3" key="1">
    <citation type="submission" date="2019-07" db="EMBL/GenBank/DDBJ databases">
        <title>Lentzea xizangensis sp. nov., isolated from Qinghai-Tibetan Plateau Soils.</title>
        <authorList>
            <person name="Huang J."/>
        </authorList>
    </citation>
    <scope>NUCLEOTIDE SEQUENCE [LARGE SCALE GENOMIC DNA]</scope>
    <source>
        <strain evidence="2 3">FXJ1.1311</strain>
    </source>
</reference>
<keyword evidence="3" id="KW-1185">Reference proteome</keyword>